<organism evidence="1">
    <name type="scientific">viral metagenome</name>
    <dbReference type="NCBI Taxonomy" id="1070528"/>
    <lineage>
        <taxon>unclassified sequences</taxon>
        <taxon>metagenomes</taxon>
        <taxon>organismal metagenomes</taxon>
    </lineage>
</organism>
<gene>
    <name evidence="1" type="ORF">MM415B04586_0004</name>
</gene>
<protein>
    <submittedName>
        <fullName evidence="1">Uncharacterized protein</fullName>
    </submittedName>
</protein>
<proteinExistence type="predicted"/>
<dbReference type="EMBL" id="MT143076">
    <property type="protein sequence ID" value="QJA92547.1"/>
    <property type="molecule type" value="Genomic_DNA"/>
</dbReference>
<evidence type="ECO:0000313" key="1">
    <source>
        <dbReference type="EMBL" id="QJA92547.1"/>
    </source>
</evidence>
<name>A0A6M3LBN0_9ZZZZ</name>
<sequence length="62" mass="7327">MNEIRTMVNQMNGQAKEQIECYLRCYLEKTGCPIEALVLCQNIEYRENGVYIKSWVQQKDIP</sequence>
<accession>A0A6M3LBN0</accession>
<dbReference type="AlphaFoldDB" id="A0A6M3LBN0"/>
<reference evidence="1" key="1">
    <citation type="submission" date="2020-03" db="EMBL/GenBank/DDBJ databases">
        <title>The deep terrestrial virosphere.</title>
        <authorList>
            <person name="Holmfeldt K."/>
            <person name="Nilsson E."/>
            <person name="Simone D."/>
            <person name="Lopez-Fernandez M."/>
            <person name="Wu X."/>
            <person name="de Brujin I."/>
            <person name="Lundin D."/>
            <person name="Andersson A."/>
            <person name="Bertilsson S."/>
            <person name="Dopson M."/>
        </authorList>
    </citation>
    <scope>NUCLEOTIDE SEQUENCE</scope>
    <source>
        <strain evidence="1">MM415B04586</strain>
    </source>
</reference>